<evidence type="ECO:0000313" key="3">
    <source>
        <dbReference type="EMBL" id="KAL1603057.1"/>
    </source>
</evidence>
<dbReference type="EMBL" id="JAKIXB020000013">
    <property type="protein sequence ID" value="KAL1603057.1"/>
    <property type="molecule type" value="Genomic_DNA"/>
</dbReference>
<evidence type="ECO:0000259" key="2">
    <source>
        <dbReference type="Pfam" id="PF13649"/>
    </source>
</evidence>
<dbReference type="Gene3D" id="3.40.50.150">
    <property type="entry name" value="Vaccinia Virus protein VP39"/>
    <property type="match status" value="1"/>
</dbReference>
<dbReference type="InterPro" id="IPR041698">
    <property type="entry name" value="Methyltransf_25"/>
</dbReference>
<accession>A0ABR3RGP5</accession>
<comment type="caution">
    <text evidence="3">The sequence shown here is derived from an EMBL/GenBank/DDBJ whole genome shotgun (WGS) entry which is preliminary data.</text>
</comment>
<protein>
    <recommendedName>
        <fullName evidence="2">Methyltransferase domain-containing protein</fullName>
    </recommendedName>
</protein>
<proteinExistence type="predicted"/>
<evidence type="ECO:0000313" key="4">
    <source>
        <dbReference type="Proteomes" id="UP001521222"/>
    </source>
</evidence>
<feature type="domain" description="Methyltransferase" evidence="2">
    <location>
        <begin position="65"/>
        <end position="160"/>
    </location>
</feature>
<dbReference type="Proteomes" id="UP001521222">
    <property type="component" value="Unassembled WGS sequence"/>
</dbReference>
<dbReference type="InterPro" id="IPR029063">
    <property type="entry name" value="SAM-dependent_MTases_sf"/>
</dbReference>
<name>A0ABR3RGP5_9PLEO</name>
<dbReference type="CDD" id="cd02440">
    <property type="entry name" value="AdoMet_MTases"/>
    <property type="match status" value="1"/>
</dbReference>
<dbReference type="SUPFAM" id="SSF53335">
    <property type="entry name" value="S-adenosyl-L-methionine-dependent methyltransferases"/>
    <property type="match status" value="1"/>
</dbReference>
<feature type="region of interest" description="Disordered" evidence="1">
    <location>
        <begin position="1"/>
        <end position="22"/>
    </location>
</feature>
<organism evidence="3 4">
    <name type="scientific">Nothophoma quercina</name>
    <dbReference type="NCBI Taxonomy" id="749835"/>
    <lineage>
        <taxon>Eukaryota</taxon>
        <taxon>Fungi</taxon>
        <taxon>Dikarya</taxon>
        <taxon>Ascomycota</taxon>
        <taxon>Pezizomycotina</taxon>
        <taxon>Dothideomycetes</taxon>
        <taxon>Pleosporomycetidae</taxon>
        <taxon>Pleosporales</taxon>
        <taxon>Pleosporineae</taxon>
        <taxon>Didymellaceae</taxon>
        <taxon>Nothophoma</taxon>
    </lineage>
</organism>
<gene>
    <name evidence="3" type="ORF">SLS59_004713</name>
</gene>
<keyword evidence="4" id="KW-1185">Reference proteome</keyword>
<sequence>MASQTLTGTTSTSKPDLEPSITSAWQTSDVAQRYKAAENATRPFAKTMVDLSEELTTIKTAPARIFDLGCGTGAVEAELYAAVKREQWDGLSVLAGDISPPMLEYLKARGKNEGWSGLETRVVDGMKLDLADEPGFEHVFISFAIFVLPSDVTAKLAAKVKTGGTLAISTWANMPWYDLLGRTYARMQDGPDPPSREQLWASFTNSRPWNEATFVRRQLEDAGLGRVEVTQKKINVECGTPDIFMTTMGFMLGMLSKQWPEEKRAEWARDVARTMKGILVEDAGGEGKSVFMDFEGIVGVGVKEE</sequence>
<reference evidence="3 4" key="1">
    <citation type="submission" date="2024-02" db="EMBL/GenBank/DDBJ databases">
        <title>De novo assembly and annotation of 12 fungi associated with fruit tree decline syndrome in Ontario, Canada.</title>
        <authorList>
            <person name="Sulman M."/>
            <person name="Ellouze W."/>
            <person name="Ilyukhin E."/>
        </authorList>
    </citation>
    <scope>NUCLEOTIDE SEQUENCE [LARGE SCALE GENOMIC DNA]</scope>
    <source>
        <strain evidence="3 4">M97-236</strain>
    </source>
</reference>
<dbReference type="Pfam" id="PF13649">
    <property type="entry name" value="Methyltransf_25"/>
    <property type="match status" value="1"/>
</dbReference>
<evidence type="ECO:0000256" key="1">
    <source>
        <dbReference type="SAM" id="MobiDB-lite"/>
    </source>
</evidence>